<keyword evidence="1" id="KW-0805">Transcription regulation</keyword>
<dbReference type="InterPro" id="IPR036390">
    <property type="entry name" value="WH_DNA-bd_sf"/>
</dbReference>
<dbReference type="AlphaFoldDB" id="A0A561XKN0"/>
<keyword evidence="2" id="KW-0238">DNA-binding</keyword>
<dbReference type="GO" id="GO:0003700">
    <property type="term" value="F:DNA-binding transcription factor activity"/>
    <property type="evidence" value="ECO:0007669"/>
    <property type="project" value="TreeGrafter"/>
</dbReference>
<dbReference type="InterPro" id="IPR012318">
    <property type="entry name" value="HTH_CRP"/>
</dbReference>
<gene>
    <name evidence="6" type="ORF">ATF69_3052</name>
</gene>
<name>A0A561XKN0_ACIDE</name>
<evidence type="ECO:0000313" key="7">
    <source>
        <dbReference type="Proteomes" id="UP000321485"/>
    </source>
</evidence>
<evidence type="ECO:0000256" key="1">
    <source>
        <dbReference type="ARBA" id="ARBA00023015"/>
    </source>
</evidence>
<feature type="domain" description="HTH crp-type" evidence="5">
    <location>
        <begin position="147"/>
        <end position="219"/>
    </location>
</feature>
<comment type="caution">
    <text evidence="6">The sequence shown here is derived from an EMBL/GenBank/DDBJ whole genome shotgun (WGS) entry which is preliminary data.</text>
</comment>
<dbReference type="GO" id="GO:0003677">
    <property type="term" value="F:DNA binding"/>
    <property type="evidence" value="ECO:0007669"/>
    <property type="project" value="UniProtKB-KW"/>
</dbReference>
<evidence type="ECO:0000259" key="5">
    <source>
        <dbReference type="PROSITE" id="PS51063"/>
    </source>
</evidence>
<proteinExistence type="predicted"/>
<dbReference type="Gene3D" id="1.10.10.10">
    <property type="entry name" value="Winged helix-like DNA-binding domain superfamily/Winged helix DNA-binding domain"/>
    <property type="match status" value="1"/>
</dbReference>
<dbReference type="Proteomes" id="UP000321485">
    <property type="component" value="Unassembled WGS sequence"/>
</dbReference>
<dbReference type="Pfam" id="PF00027">
    <property type="entry name" value="cNMP_binding"/>
    <property type="match status" value="1"/>
</dbReference>
<dbReference type="PANTHER" id="PTHR24567:SF74">
    <property type="entry name" value="HTH-TYPE TRANSCRIPTIONAL REGULATOR ARCR"/>
    <property type="match status" value="1"/>
</dbReference>
<accession>A0A561XKN0</accession>
<feature type="domain" description="Cyclic nucleotide-binding" evidence="4">
    <location>
        <begin position="20"/>
        <end position="125"/>
    </location>
</feature>
<dbReference type="PROSITE" id="PS51063">
    <property type="entry name" value="HTH_CRP_2"/>
    <property type="match status" value="1"/>
</dbReference>
<dbReference type="PANTHER" id="PTHR24567">
    <property type="entry name" value="CRP FAMILY TRANSCRIPTIONAL REGULATORY PROTEIN"/>
    <property type="match status" value="1"/>
</dbReference>
<reference evidence="6 7" key="1">
    <citation type="journal article" date="2015" name="Stand. Genomic Sci.">
        <title>Genomic Encyclopedia of Bacterial and Archaeal Type Strains, Phase III: the genomes of soil and plant-associated and newly described type strains.</title>
        <authorList>
            <person name="Whitman W.B."/>
            <person name="Woyke T."/>
            <person name="Klenk H.P."/>
            <person name="Zhou Y."/>
            <person name="Lilburn T.G."/>
            <person name="Beck B.J."/>
            <person name="De Vos P."/>
            <person name="Vandamme P."/>
            <person name="Eisen J.A."/>
            <person name="Garrity G."/>
            <person name="Hugenholtz P."/>
            <person name="Kyrpides N.C."/>
        </authorList>
    </citation>
    <scope>NUCLEOTIDE SEQUENCE [LARGE SCALE GENOMIC DNA]</scope>
    <source>
        <strain evidence="6 7">DSM 64</strain>
    </source>
</reference>
<dbReference type="SUPFAM" id="SSF51206">
    <property type="entry name" value="cAMP-binding domain-like"/>
    <property type="match status" value="1"/>
</dbReference>
<dbReference type="Gene3D" id="2.60.120.10">
    <property type="entry name" value="Jelly Rolls"/>
    <property type="match status" value="1"/>
</dbReference>
<dbReference type="CDD" id="cd00038">
    <property type="entry name" value="CAP_ED"/>
    <property type="match status" value="1"/>
</dbReference>
<dbReference type="GO" id="GO:0005829">
    <property type="term" value="C:cytosol"/>
    <property type="evidence" value="ECO:0007669"/>
    <property type="project" value="TreeGrafter"/>
</dbReference>
<dbReference type="PROSITE" id="PS50042">
    <property type="entry name" value="CNMP_BINDING_3"/>
    <property type="match status" value="1"/>
</dbReference>
<dbReference type="GeneID" id="51112105"/>
<dbReference type="EMBL" id="VJWE01000014">
    <property type="protein sequence ID" value="TWG36662.1"/>
    <property type="molecule type" value="Genomic_DNA"/>
</dbReference>
<dbReference type="RefSeq" id="WP_146871482.1">
    <property type="nucleotide sequence ID" value="NZ_VJWE01000014.1"/>
</dbReference>
<evidence type="ECO:0000256" key="2">
    <source>
        <dbReference type="ARBA" id="ARBA00023125"/>
    </source>
</evidence>
<dbReference type="InterPro" id="IPR018490">
    <property type="entry name" value="cNMP-bd_dom_sf"/>
</dbReference>
<sequence length="225" mass="25311">MRKQTPEIPSGSAPDRLSPELERLLRVGARRRHLSKNEVLYTRGSAPDSVFYVESGAVQLSATSVNGREAVLGVAEQGRWFGELTLFINAPRVHDAKALVKTELLVVPASRLHEVVDSNADYLREFLRVVCYRYKWAIERIDASILQPLSVRLAQRLLAEREMAMREGAAQQPELRLSQEGLAQRLGASRQSVNRQLKEWESQGLLRLVYGGVTLLDPEALRRVS</sequence>
<dbReference type="InterPro" id="IPR050397">
    <property type="entry name" value="Env_Response_Regulators"/>
</dbReference>
<dbReference type="InterPro" id="IPR036388">
    <property type="entry name" value="WH-like_DNA-bd_sf"/>
</dbReference>
<evidence type="ECO:0000313" key="6">
    <source>
        <dbReference type="EMBL" id="TWG36662.1"/>
    </source>
</evidence>
<dbReference type="InterPro" id="IPR000595">
    <property type="entry name" value="cNMP-bd_dom"/>
</dbReference>
<dbReference type="SMART" id="SM00100">
    <property type="entry name" value="cNMP"/>
    <property type="match status" value="1"/>
</dbReference>
<organism evidence="6 7">
    <name type="scientific">Acidovorax delafieldii</name>
    <name type="common">Pseudomonas delafieldii</name>
    <dbReference type="NCBI Taxonomy" id="47920"/>
    <lineage>
        <taxon>Bacteria</taxon>
        <taxon>Pseudomonadati</taxon>
        <taxon>Pseudomonadota</taxon>
        <taxon>Betaproteobacteria</taxon>
        <taxon>Burkholderiales</taxon>
        <taxon>Comamonadaceae</taxon>
        <taxon>Acidovorax</taxon>
    </lineage>
</organism>
<keyword evidence="3" id="KW-0804">Transcription</keyword>
<evidence type="ECO:0000256" key="3">
    <source>
        <dbReference type="ARBA" id="ARBA00023163"/>
    </source>
</evidence>
<dbReference type="SMART" id="SM00419">
    <property type="entry name" value="HTH_CRP"/>
    <property type="match status" value="1"/>
</dbReference>
<protein>
    <submittedName>
        <fullName evidence="6">CRP-like cAMP-binding protein</fullName>
    </submittedName>
</protein>
<evidence type="ECO:0000259" key="4">
    <source>
        <dbReference type="PROSITE" id="PS50042"/>
    </source>
</evidence>
<dbReference type="SUPFAM" id="SSF46785">
    <property type="entry name" value="Winged helix' DNA-binding domain"/>
    <property type="match status" value="1"/>
</dbReference>
<dbReference type="InterPro" id="IPR014710">
    <property type="entry name" value="RmlC-like_jellyroll"/>
</dbReference>
<dbReference type="Pfam" id="PF13545">
    <property type="entry name" value="HTH_Crp_2"/>
    <property type="match status" value="1"/>
</dbReference>